<reference evidence="3" key="1">
    <citation type="submission" date="2023-07" db="EMBL/GenBank/DDBJ databases">
        <title>30 novel species of actinomycetes from the DSMZ collection.</title>
        <authorList>
            <person name="Nouioui I."/>
        </authorList>
    </citation>
    <scope>NUCLEOTIDE SEQUENCE [LARGE SCALE GENOMIC DNA]</scope>
    <source>
        <strain evidence="3">DSM 45834</strain>
    </source>
</reference>
<evidence type="ECO:0000313" key="2">
    <source>
        <dbReference type="EMBL" id="MDT0353334.1"/>
    </source>
</evidence>
<protein>
    <submittedName>
        <fullName evidence="2">Uncharacterized protein</fullName>
    </submittedName>
</protein>
<name>A0ABU2NL65_9PSEU</name>
<dbReference type="Proteomes" id="UP001183202">
    <property type="component" value="Unassembled WGS sequence"/>
</dbReference>
<organism evidence="2 3">
    <name type="scientific">Pseudonocardia charpentierae</name>
    <dbReference type="NCBI Taxonomy" id="3075545"/>
    <lineage>
        <taxon>Bacteria</taxon>
        <taxon>Bacillati</taxon>
        <taxon>Actinomycetota</taxon>
        <taxon>Actinomycetes</taxon>
        <taxon>Pseudonocardiales</taxon>
        <taxon>Pseudonocardiaceae</taxon>
        <taxon>Pseudonocardia</taxon>
    </lineage>
</organism>
<evidence type="ECO:0000313" key="3">
    <source>
        <dbReference type="Proteomes" id="UP001183202"/>
    </source>
</evidence>
<dbReference type="RefSeq" id="WP_311559846.1">
    <property type="nucleotide sequence ID" value="NZ_JAVREJ010000029.1"/>
</dbReference>
<dbReference type="EMBL" id="JAVREJ010000029">
    <property type="protein sequence ID" value="MDT0353334.1"/>
    <property type="molecule type" value="Genomic_DNA"/>
</dbReference>
<sequence length="159" mass="17567">MLELNIAESHLDLRLTGVAAVLARRRCVRLPRERIHRAFVLGRSFAMTASPRLPCPGWSTRRHRVGVFGIGDTAQLWAAGSRPVVLALYLRGEPYHRIVCEVADPVLQAAAVNRWLRYGVTTPRPPTRQPDTRQSTTPRPAVHQPPGQETPARTAAATG</sequence>
<feature type="region of interest" description="Disordered" evidence="1">
    <location>
        <begin position="120"/>
        <end position="159"/>
    </location>
</feature>
<evidence type="ECO:0000256" key="1">
    <source>
        <dbReference type="SAM" id="MobiDB-lite"/>
    </source>
</evidence>
<accession>A0ABU2NL65</accession>
<keyword evidence="3" id="KW-1185">Reference proteome</keyword>
<proteinExistence type="predicted"/>
<comment type="caution">
    <text evidence="2">The sequence shown here is derived from an EMBL/GenBank/DDBJ whole genome shotgun (WGS) entry which is preliminary data.</text>
</comment>
<gene>
    <name evidence="2" type="ORF">RM445_27865</name>
</gene>